<feature type="transmembrane region" description="Helical" evidence="1">
    <location>
        <begin position="364"/>
        <end position="382"/>
    </location>
</feature>
<organism evidence="2 3">
    <name type="scientific">Caballeronia humi</name>
    <dbReference type="NCBI Taxonomy" id="326474"/>
    <lineage>
        <taxon>Bacteria</taxon>
        <taxon>Pseudomonadati</taxon>
        <taxon>Pseudomonadota</taxon>
        <taxon>Betaproteobacteria</taxon>
        <taxon>Burkholderiales</taxon>
        <taxon>Burkholderiaceae</taxon>
        <taxon>Caballeronia</taxon>
    </lineage>
</organism>
<dbReference type="OrthoDB" id="7249278at2"/>
<keyword evidence="1" id="KW-0812">Transmembrane</keyword>
<feature type="transmembrane region" description="Helical" evidence="1">
    <location>
        <begin position="86"/>
        <end position="107"/>
    </location>
</feature>
<proteinExistence type="predicted"/>
<dbReference type="STRING" id="326474.AWB65_05274"/>
<dbReference type="AlphaFoldDB" id="A0A158IRB9"/>
<feature type="transmembrane region" description="Helical" evidence="1">
    <location>
        <begin position="221"/>
        <end position="242"/>
    </location>
</feature>
<feature type="transmembrane region" description="Helical" evidence="1">
    <location>
        <begin position="292"/>
        <end position="310"/>
    </location>
</feature>
<gene>
    <name evidence="2" type="ORF">AWB65_05274</name>
</gene>
<dbReference type="PROSITE" id="PS51257">
    <property type="entry name" value="PROKAR_LIPOPROTEIN"/>
    <property type="match status" value="1"/>
</dbReference>
<feature type="transmembrane region" description="Helical" evidence="1">
    <location>
        <begin position="322"/>
        <end position="344"/>
    </location>
</feature>
<protein>
    <submittedName>
        <fullName evidence="2">Uncharacterized protein</fullName>
    </submittedName>
</protein>
<feature type="transmembrane region" description="Helical" evidence="1">
    <location>
        <begin position="149"/>
        <end position="168"/>
    </location>
</feature>
<dbReference type="Proteomes" id="UP000054977">
    <property type="component" value="Unassembled WGS sequence"/>
</dbReference>
<evidence type="ECO:0000256" key="1">
    <source>
        <dbReference type="SAM" id="Phobius"/>
    </source>
</evidence>
<accession>A0A158IRB9</accession>
<keyword evidence="1" id="KW-0472">Membrane</keyword>
<sequence>MNRHRMGPRVDILHALTVGVCTVIVSCFAGLIPAGHWQDEFFTFAAFRKGGLQFYVERLLTWSPRPVSELLIYAYARVVGFFGRPLITPVLVLLWMTLIAGASIAVVSSARAGRATRRTMLVIVAGAVALFLLGHPVSEVFYWPQGSMAYIPTLAVLVMLFGLFLVGVDSRSLRVACAVALVLAATVSELGAMFVAAFAGMQLVSLVVRAALRRDSVFRNLMVRATIPWILPLIVAAGVFVLMKYGRLNSAAEVFGDPAIAHHAYASLIHTVPQYIMELVSLDGQTLNSRNIWLGAVAKTCYFAGVYVGIRSIRQSLKAESCVQLIMFIIAIVAASFMSLFGAFYQFGVVCCERHDTMRQCMSILLLGSIAAVLAQLGRGGAKQHDADQKPRAALAWCPALILCAVIVSSLASGKLLANDYRRYGQFVAARSQTWASGAARGPAMVVTQVTPGLIVGGVVRPAGEYVRSDETPWFLAGILDFFGKKSMTLTSP</sequence>
<feature type="transmembrane region" description="Helical" evidence="1">
    <location>
        <begin position="119"/>
        <end position="137"/>
    </location>
</feature>
<evidence type="ECO:0000313" key="3">
    <source>
        <dbReference type="Proteomes" id="UP000054977"/>
    </source>
</evidence>
<feature type="transmembrane region" description="Helical" evidence="1">
    <location>
        <begin position="394"/>
        <end position="412"/>
    </location>
</feature>
<keyword evidence="3" id="KW-1185">Reference proteome</keyword>
<feature type="transmembrane region" description="Helical" evidence="1">
    <location>
        <begin position="175"/>
        <end position="201"/>
    </location>
</feature>
<dbReference type="RefSeq" id="WP_125474207.1">
    <property type="nucleotide sequence ID" value="NZ_FCNW02000041.1"/>
</dbReference>
<keyword evidence="1" id="KW-1133">Transmembrane helix</keyword>
<dbReference type="EMBL" id="FCNW02000041">
    <property type="protein sequence ID" value="SAL59075.1"/>
    <property type="molecule type" value="Genomic_DNA"/>
</dbReference>
<feature type="transmembrane region" description="Helical" evidence="1">
    <location>
        <begin position="12"/>
        <end position="32"/>
    </location>
</feature>
<comment type="caution">
    <text evidence="2">The sequence shown here is derived from an EMBL/GenBank/DDBJ whole genome shotgun (WGS) entry which is preliminary data.</text>
</comment>
<evidence type="ECO:0000313" key="2">
    <source>
        <dbReference type="EMBL" id="SAL59075.1"/>
    </source>
</evidence>
<name>A0A158IRB9_9BURK</name>
<reference evidence="2" key="1">
    <citation type="submission" date="2016-01" db="EMBL/GenBank/DDBJ databases">
        <authorList>
            <person name="Peeters C."/>
        </authorList>
    </citation>
    <scope>NUCLEOTIDE SEQUENCE [LARGE SCALE GENOMIC DNA]</scope>
    <source>
        <strain evidence="2">LMG 22934</strain>
    </source>
</reference>